<evidence type="ECO:0000313" key="2">
    <source>
        <dbReference type="EMBL" id="KAK2701311.1"/>
    </source>
</evidence>
<dbReference type="GO" id="GO:0005789">
    <property type="term" value="C:endoplasmic reticulum membrane"/>
    <property type="evidence" value="ECO:0007669"/>
    <property type="project" value="TreeGrafter"/>
</dbReference>
<comment type="caution">
    <text evidence="2">The sequence shown here is derived from an EMBL/GenBank/DDBJ whole genome shotgun (WGS) entry which is preliminary data.</text>
</comment>
<dbReference type="GO" id="GO:0031902">
    <property type="term" value="C:late endosome membrane"/>
    <property type="evidence" value="ECO:0007669"/>
    <property type="project" value="TreeGrafter"/>
</dbReference>
<proteinExistence type="predicted"/>
<keyword evidence="1" id="KW-0732">Signal</keyword>
<dbReference type="EMBL" id="JAVRJZ010005976">
    <property type="protein sequence ID" value="KAK2701311.1"/>
    <property type="molecule type" value="Genomic_DNA"/>
</dbReference>
<sequence>MSRRLRLIFILFLLFQNKRTISKCLPFKELVLEKISMENECLIKYIRNLKLFLPSRLPYNFTNVRTNAQRSVSPKISPVQSIIQNKGAPWIEALIATEILVPKEGQRNFLEYRAFDGLTFSATLHLERFLQWTGVLIEPDDQLYSDMESVNRKSYGIHACISPNEHPCNAFIKPLLNSIPKVAYTTFHHMPTVLKTGEVVFNQNALHVLCIPLYSIMLAVNMIKIDLFLLAAEDAEMNILETIPFDIVSIAVFMIEVGSKSEDQNQEIHKFLESKKYTFYDRFSDGIYRTTDIFISQKYLENNYDWRKLLRSTVKDIYKILTGNTDEEISDNEIELLEILF</sequence>
<accession>A0AA88H9D1</accession>
<protein>
    <submittedName>
        <fullName evidence="2">Uncharacterized protein</fullName>
    </submittedName>
</protein>
<dbReference type="GO" id="GO:0006888">
    <property type="term" value="P:endoplasmic reticulum to Golgi vesicle-mediated transport"/>
    <property type="evidence" value="ECO:0007669"/>
    <property type="project" value="TreeGrafter"/>
</dbReference>
<dbReference type="InterPro" id="IPR053202">
    <property type="entry name" value="EGF_Rcpt_Signaling_Reg"/>
</dbReference>
<dbReference type="Proteomes" id="UP001187531">
    <property type="component" value="Unassembled WGS sequence"/>
</dbReference>
<evidence type="ECO:0000313" key="3">
    <source>
        <dbReference type="Proteomes" id="UP001187531"/>
    </source>
</evidence>
<evidence type="ECO:0000256" key="1">
    <source>
        <dbReference type="SAM" id="SignalP"/>
    </source>
</evidence>
<dbReference type="PANTHER" id="PTHR34009:SF2">
    <property type="entry name" value="PROTEIN STAR"/>
    <property type="match status" value="1"/>
</dbReference>
<gene>
    <name evidence="2" type="ORF">QYM36_020030</name>
</gene>
<dbReference type="PANTHER" id="PTHR34009">
    <property type="entry name" value="PROTEIN STAR"/>
    <property type="match status" value="1"/>
</dbReference>
<dbReference type="GO" id="GO:0005886">
    <property type="term" value="C:plasma membrane"/>
    <property type="evidence" value="ECO:0007669"/>
    <property type="project" value="TreeGrafter"/>
</dbReference>
<dbReference type="AlphaFoldDB" id="A0AA88H9D1"/>
<keyword evidence="3" id="KW-1185">Reference proteome</keyword>
<dbReference type="GO" id="GO:0005794">
    <property type="term" value="C:Golgi apparatus"/>
    <property type="evidence" value="ECO:0007669"/>
    <property type="project" value="TreeGrafter"/>
</dbReference>
<reference evidence="2" key="1">
    <citation type="submission" date="2023-07" db="EMBL/GenBank/DDBJ databases">
        <title>Chromosome-level genome assembly of Artemia franciscana.</title>
        <authorList>
            <person name="Jo E."/>
        </authorList>
    </citation>
    <scope>NUCLEOTIDE SEQUENCE</scope>
    <source>
        <tissue evidence="2">Whole body</tissue>
    </source>
</reference>
<name>A0AA88H9D1_ARTSF</name>
<feature type="chain" id="PRO_5041639028" evidence="1">
    <location>
        <begin position="23"/>
        <end position="341"/>
    </location>
</feature>
<organism evidence="2 3">
    <name type="scientific">Artemia franciscana</name>
    <name type="common">Brine shrimp</name>
    <name type="synonym">Artemia sanfranciscana</name>
    <dbReference type="NCBI Taxonomy" id="6661"/>
    <lineage>
        <taxon>Eukaryota</taxon>
        <taxon>Metazoa</taxon>
        <taxon>Ecdysozoa</taxon>
        <taxon>Arthropoda</taxon>
        <taxon>Crustacea</taxon>
        <taxon>Branchiopoda</taxon>
        <taxon>Anostraca</taxon>
        <taxon>Artemiidae</taxon>
        <taxon>Artemia</taxon>
    </lineage>
</organism>
<feature type="signal peptide" evidence="1">
    <location>
        <begin position="1"/>
        <end position="22"/>
    </location>
</feature>
<dbReference type="GO" id="GO:0016197">
    <property type="term" value="P:endosomal transport"/>
    <property type="evidence" value="ECO:0007669"/>
    <property type="project" value="TreeGrafter"/>
</dbReference>